<name>A0A0D0BIN3_9AGAM</name>
<dbReference type="AlphaFoldDB" id="A0A0D0BIN3"/>
<proteinExistence type="predicted"/>
<organism evidence="2 3">
    <name type="scientific">Suillus luteus UH-Slu-Lm8-n1</name>
    <dbReference type="NCBI Taxonomy" id="930992"/>
    <lineage>
        <taxon>Eukaryota</taxon>
        <taxon>Fungi</taxon>
        <taxon>Dikarya</taxon>
        <taxon>Basidiomycota</taxon>
        <taxon>Agaricomycotina</taxon>
        <taxon>Agaricomycetes</taxon>
        <taxon>Agaricomycetidae</taxon>
        <taxon>Boletales</taxon>
        <taxon>Suillineae</taxon>
        <taxon>Suillaceae</taxon>
        <taxon>Suillus</taxon>
    </lineage>
</organism>
<keyword evidence="3" id="KW-1185">Reference proteome</keyword>
<evidence type="ECO:0000313" key="2">
    <source>
        <dbReference type="EMBL" id="KIK43018.1"/>
    </source>
</evidence>
<protein>
    <submittedName>
        <fullName evidence="2">Uncharacterized protein</fullName>
    </submittedName>
</protein>
<dbReference type="STRING" id="930992.A0A0D0BIN3"/>
<dbReference type="InParanoid" id="A0A0D0BIN3"/>
<feature type="region of interest" description="Disordered" evidence="1">
    <location>
        <begin position="32"/>
        <end position="52"/>
    </location>
</feature>
<accession>A0A0D0BIN3</accession>
<sequence>MLSSPPSPIRIPLTISTVANAFVKLRRSTSKAESIDSTSGEPQTHPLLQGEGATSKRKVPLVQYDLFYCRDAVDVPKLLRGSRASLLERAENIGANVLVDESWECSIRVPRDRRHGSFKVQVRYNASASRSSHSDPQKPVALDRVQNVSGLMTIVDREELSR</sequence>
<dbReference type="HOGENOM" id="CLU_119113_0_0_1"/>
<dbReference type="Proteomes" id="UP000054485">
    <property type="component" value="Unassembled WGS sequence"/>
</dbReference>
<feature type="compositionally biased region" description="Polar residues" evidence="1">
    <location>
        <begin position="32"/>
        <end position="42"/>
    </location>
</feature>
<gene>
    <name evidence="2" type="ORF">CY34DRAFT_23704</name>
</gene>
<reference evidence="2 3" key="1">
    <citation type="submission" date="2014-04" db="EMBL/GenBank/DDBJ databases">
        <authorList>
            <consortium name="DOE Joint Genome Institute"/>
            <person name="Kuo A."/>
            <person name="Ruytinx J."/>
            <person name="Rineau F."/>
            <person name="Colpaert J."/>
            <person name="Kohler A."/>
            <person name="Nagy L.G."/>
            <person name="Floudas D."/>
            <person name="Copeland A."/>
            <person name="Barry K.W."/>
            <person name="Cichocki N."/>
            <person name="Veneault-Fourrey C."/>
            <person name="LaButti K."/>
            <person name="Lindquist E.A."/>
            <person name="Lipzen A."/>
            <person name="Lundell T."/>
            <person name="Morin E."/>
            <person name="Murat C."/>
            <person name="Sun H."/>
            <person name="Tunlid A."/>
            <person name="Henrissat B."/>
            <person name="Grigoriev I.V."/>
            <person name="Hibbett D.S."/>
            <person name="Martin F."/>
            <person name="Nordberg H.P."/>
            <person name="Cantor M.N."/>
            <person name="Hua S.X."/>
        </authorList>
    </citation>
    <scope>NUCLEOTIDE SEQUENCE [LARGE SCALE GENOMIC DNA]</scope>
    <source>
        <strain evidence="2 3">UH-Slu-Lm8-n1</strain>
    </source>
</reference>
<evidence type="ECO:0000256" key="1">
    <source>
        <dbReference type="SAM" id="MobiDB-lite"/>
    </source>
</evidence>
<dbReference type="EMBL" id="KN835223">
    <property type="protein sequence ID" value="KIK43018.1"/>
    <property type="molecule type" value="Genomic_DNA"/>
</dbReference>
<dbReference type="OrthoDB" id="3261081at2759"/>
<reference evidence="3" key="2">
    <citation type="submission" date="2015-01" db="EMBL/GenBank/DDBJ databases">
        <title>Evolutionary Origins and Diversification of the Mycorrhizal Mutualists.</title>
        <authorList>
            <consortium name="DOE Joint Genome Institute"/>
            <consortium name="Mycorrhizal Genomics Consortium"/>
            <person name="Kohler A."/>
            <person name="Kuo A."/>
            <person name="Nagy L.G."/>
            <person name="Floudas D."/>
            <person name="Copeland A."/>
            <person name="Barry K.W."/>
            <person name="Cichocki N."/>
            <person name="Veneault-Fourrey C."/>
            <person name="LaButti K."/>
            <person name="Lindquist E.A."/>
            <person name="Lipzen A."/>
            <person name="Lundell T."/>
            <person name="Morin E."/>
            <person name="Murat C."/>
            <person name="Riley R."/>
            <person name="Ohm R."/>
            <person name="Sun H."/>
            <person name="Tunlid A."/>
            <person name="Henrissat B."/>
            <person name="Grigoriev I.V."/>
            <person name="Hibbett D.S."/>
            <person name="Martin F."/>
        </authorList>
    </citation>
    <scope>NUCLEOTIDE SEQUENCE [LARGE SCALE GENOMIC DNA]</scope>
    <source>
        <strain evidence="3">UH-Slu-Lm8-n1</strain>
    </source>
</reference>
<evidence type="ECO:0000313" key="3">
    <source>
        <dbReference type="Proteomes" id="UP000054485"/>
    </source>
</evidence>